<reference evidence="6" key="1">
    <citation type="journal article" date="2023" name="Arch. Microbiol.">
        <title>Desulfoferula mesophilus gen. nov. sp. nov., a mesophilic sulfate-reducing bacterium isolated from a brackish lake sediment.</title>
        <authorList>
            <person name="Watanabe T."/>
            <person name="Yabe T."/>
            <person name="Tsuji J.M."/>
            <person name="Fukui M."/>
        </authorList>
    </citation>
    <scope>NUCLEOTIDE SEQUENCE [LARGE SCALE GENOMIC DNA]</scope>
    <source>
        <strain evidence="6">12FAK</strain>
    </source>
</reference>
<evidence type="ECO:0000256" key="3">
    <source>
        <dbReference type="SAM" id="SignalP"/>
    </source>
</evidence>
<dbReference type="GO" id="GO:0005524">
    <property type="term" value="F:ATP binding"/>
    <property type="evidence" value="ECO:0007669"/>
    <property type="project" value="UniProtKB-KW"/>
</dbReference>
<feature type="signal peptide" evidence="3">
    <location>
        <begin position="1"/>
        <end position="24"/>
    </location>
</feature>
<dbReference type="Proteomes" id="UP001366166">
    <property type="component" value="Chromosome"/>
</dbReference>
<keyword evidence="5" id="KW-0067">ATP-binding</keyword>
<organism evidence="5 6">
    <name type="scientific">Desulfoferula mesophila</name>
    <dbReference type="NCBI Taxonomy" id="3058419"/>
    <lineage>
        <taxon>Bacteria</taxon>
        <taxon>Pseudomonadati</taxon>
        <taxon>Thermodesulfobacteriota</taxon>
        <taxon>Desulfarculia</taxon>
        <taxon>Desulfarculales</taxon>
        <taxon>Desulfarculaceae</taxon>
        <taxon>Desulfoferula</taxon>
    </lineage>
</organism>
<dbReference type="AlphaFoldDB" id="A0AAU9EAV5"/>
<proteinExistence type="inferred from homology"/>
<dbReference type="RefSeq" id="WP_338605996.1">
    <property type="nucleotide sequence ID" value="NZ_AP028679.1"/>
</dbReference>
<name>A0AAU9EAV5_9BACT</name>
<dbReference type="SUPFAM" id="SSF53822">
    <property type="entry name" value="Periplasmic binding protein-like I"/>
    <property type="match status" value="1"/>
</dbReference>
<dbReference type="InterPro" id="IPR028082">
    <property type="entry name" value="Peripla_BP_I"/>
</dbReference>
<dbReference type="PANTHER" id="PTHR47151">
    <property type="entry name" value="LEU/ILE/VAL-BINDING ABC TRANSPORTER SUBUNIT"/>
    <property type="match status" value="1"/>
</dbReference>
<dbReference type="Gene3D" id="3.40.50.2300">
    <property type="match status" value="2"/>
</dbReference>
<dbReference type="KEGG" id="dmp:FAK_13470"/>
<dbReference type="InterPro" id="IPR028081">
    <property type="entry name" value="Leu-bd"/>
</dbReference>
<evidence type="ECO:0000313" key="6">
    <source>
        <dbReference type="Proteomes" id="UP001366166"/>
    </source>
</evidence>
<gene>
    <name evidence="5" type="ORF">FAK_13470</name>
</gene>
<keyword evidence="2 3" id="KW-0732">Signal</keyword>
<feature type="domain" description="Leucine-binding protein" evidence="4">
    <location>
        <begin position="30"/>
        <end position="370"/>
    </location>
</feature>
<evidence type="ECO:0000259" key="4">
    <source>
        <dbReference type="Pfam" id="PF13458"/>
    </source>
</evidence>
<evidence type="ECO:0000313" key="5">
    <source>
        <dbReference type="EMBL" id="BEQ14281.1"/>
    </source>
</evidence>
<evidence type="ECO:0000256" key="2">
    <source>
        <dbReference type="ARBA" id="ARBA00022729"/>
    </source>
</evidence>
<feature type="chain" id="PRO_5043930655" evidence="3">
    <location>
        <begin position="25"/>
        <end position="434"/>
    </location>
</feature>
<accession>A0AAU9EAV5</accession>
<comment type="similarity">
    <text evidence="1">Belongs to the leucine-binding protein family.</text>
</comment>
<sequence length="434" mass="46415">MKKLVALLAILAVAVVGMAAPAAAADKDFKLGVLFSLTGPFAPAGALAGYRGTMVAVDMINARGGIAGKYKVVPVVADAQSNPDVAIREGQRLMTVEKVPVVLGVFSSGIAVPLAPMAEKNKKIFWVIIAISDKVVQDRNLKYVFRVQPMGSQWGQSTVKMLNDNLGKFGVKSAKDLKVAIIHEDGPYGSSVSKANQAMADKFGMKVVLNEAYSHKTKDMSSLILKLKRVKPDAILHTGYFPDVVLFFRQARELGLKTKAIEGHGAGHANMPKLAEAAGGDLMNYCFNVDPAPAQMLDRKKLVKGTGELIGEFLKRYEEKFKVSDPPTHATQGFGHTWILLNDVAPLALKKYGDLSPESIRKASLEIDIPEGGTPCGYGVKFAQPGTPLSGQNLRSYPVVVQSINGKLGIAWPAALQTVTPVIPLPAGSPFAEK</sequence>
<keyword evidence="6" id="KW-1185">Reference proteome</keyword>
<protein>
    <submittedName>
        <fullName evidence="5">ABC transporter ATP-binding protein</fullName>
    </submittedName>
</protein>
<evidence type="ECO:0000256" key="1">
    <source>
        <dbReference type="ARBA" id="ARBA00010062"/>
    </source>
</evidence>
<dbReference type="PANTHER" id="PTHR47151:SF2">
    <property type="entry name" value="AMINO ACID BINDING PROTEIN"/>
    <property type="match status" value="1"/>
</dbReference>
<keyword evidence="5" id="KW-0547">Nucleotide-binding</keyword>
<dbReference type="Pfam" id="PF13458">
    <property type="entry name" value="Peripla_BP_6"/>
    <property type="match status" value="1"/>
</dbReference>
<dbReference type="EMBL" id="AP028679">
    <property type="protein sequence ID" value="BEQ14281.1"/>
    <property type="molecule type" value="Genomic_DNA"/>
</dbReference>
<dbReference type="CDD" id="cd06340">
    <property type="entry name" value="PBP1_ABC_ligand_binding-like"/>
    <property type="match status" value="1"/>
</dbReference>